<evidence type="ECO:0000259" key="8">
    <source>
        <dbReference type="PROSITE" id="PS51144"/>
    </source>
</evidence>
<evidence type="ECO:0000256" key="5">
    <source>
        <dbReference type="ARBA" id="ARBA00023239"/>
    </source>
</evidence>
<evidence type="ECO:0000256" key="1">
    <source>
        <dbReference type="ARBA" id="ARBA00010718"/>
    </source>
</evidence>
<reference evidence="9 10" key="1">
    <citation type="journal article" date="2021" name="Cell">
        <title>Tracing the genetic footprints of vertebrate landing in non-teleost ray-finned fishes.</title>
        <authorList>
            <person name="Bi X."/>
            <person name="Wang K."/>
            <person name="Yang L."/>
            <person name="Pan H."/>
            <person name="Jiang H."/>
            <person name="Wei Q."/>
            <person name="Fang M."/>
            <person name="Yu H."/>
            <person name="Zhu C."/>
            <person name="Cai Y."/>
            <person name="He Y."/>
            <person name="Gan X."/>
            <person name="Zeng H."/>
            <person name="Yu D."/>
            <person name="Zhu Y."/>
            <person name="Jiang H."/>
            <person name="Qiu Q."/>
            <person name="Yang H."/>
            <person name="Zhang Y.E."/>
            <person name="Wang W."/>
            <person name="Zhu M."/>
            <person name="He S."/>
            <person name="Zhang G."/>
        </authorList>
    </citation>
    <scope>NUCLEOTIDE SEQUENCE [LARGE SCALE GENOMIC DNA]</scope>
    <source>
        <strain evidence="9">Bchr_013</strain>
    </source>
</reference>
<organism evidence="9 10">
    <name type="scientific">Polypterus senegalus</name>
    <name type="common">Senegal bichir</name>
    <dbReference type="NCBI Taxonomy" id="55291"/>
    <lineage>
        <taxon>Eukaryota</taxon>
        <taxon>Metazoa</taxon>
        <taxon>Chordata</taxon>
        <taxon>Craniata</taxon>
        <taxon>Vertebrata</taxon>
        <taxon>Euteleostomi</taxon>
        <taxon>Actinopterygii</taxon>
        <taxon>Polypteriformes</taxon>
        <taxon>Polypteridae</taxon>
        <taxon>Polypterus</taxon>
    </lineage>
</organism>
<dbReference type="EC" id="4.2.1.1" evidence="2"/>
<dbReference type="Gene3D" id="3.10.200.10">
    <property type="entry name" value="Alpha carbonic anhydrase"/>
    <property type="match status" value="1"/>
</dbReference>
<keyword evidence="7" id="KW-0812">Transmembrane</keyword>
<evidence type="ECO:0000256" key="2">
    <source>
        <dbReference type="ARBA" id="ARBA00012925"/>
    </source>
</evidence>
<feature type="transmembrane region" description="Helical" evidence="7">
    <location>
        <begin position="136"/>
        <end position="163"/>
    </location>
</feature>
<dbReference type="PANTHER" id="PTHR18952:SF265">
    <property type="entry name" value="CARBONIC ANHYDRASE"/>
    <property type="match status" value="1"/>
</dbReference>
<dbReference type="SUPFAM" id="SSF51069">
    <property type="entry name" value="Carbonic anhydrase"/>
    <property type="match status" value="1"/>
</dbReference>
<feature type="non-terminal residue" evidence="9">
    <location>
        <position position="1"/>
    </location>
</feature>
<keyword evidence="7" id="KW-1133">Transmembrane helix</keyword>
<dbReference type="EMBL" id="JAATIS010001944">
    <property type="protein sequence ID" value="KAG2465336.1"/>
    <property type="molecule type" value="Genomic_DNA"/>
</dbReference>
<keyword evidence="10" id="KW-1185">Reference proteome</keyword>
<comment type="similarity">
    <text evidence="1">Belongs to the alpha-carbonic anhydrase family.</text>
</comment>
<evidence type="ECO:0000256" key="3">
    <source>
        <dbReference type="ARBA" id="ARBA00022723"/>
    </source>
</evidence>
<name>A0A8X7XC13_POLSE</name>
<keyword evidence="4" id="KW-0862">Zinc</keyword>
<accession>A0A8X7XC13</accession>
<dbReference type="InterPro" id="IPR036398">
    <property type="entry name" value="CA_dom_sf"/>
</dbReference>
<proteinExistence type="inferred from homology"/>
<sequence length="166" mass="18622">MEMQINHVKLPGAGSTTKDRAVLSFFIQKSMEKPKPDDLFPIYDCIDTLGDDTNCELDSKTTLTDFMIGANMKHYMRYEGSGTTPPCNENVIWTVYLVPLLIPASMIKNFTILKNEEFKEMKNVYRPIQPLNGRTVYLSAGSSIPTISGAALVVWVSILRLIINVN</sequence>
<evidence type="ECO:0000256" key="4">
    <source>
        <dbReference type="ARBA" id="ARBA00022833"/>
    </source>
</evidence>
<evidence type="ECO:0000313" key="10">
    <source>
        <dbReference type="Proteomes" id="UP000886611"/>
    </source>
</evidence>
<dbReference type="Pfam" id="PF00194">
    <property type="entry name" value="Carb_anhydrase"/>
    <property type="match status" value="1"/>
</dbReference>
<dbReference type="PROSITE" id="PS51144">
    <property type="entry name" value="ALPHA_CA_2"/>
    <property type="match status" value="1"/>
</dbReference>
<dbReference type="SMART" id="SM01057">
    <property type="entry name" value="Carb_anhydrase"/>
    <property type="match status" value="1"/>
</dbReference>
<keyword evidence="3" id="KW-0479">Metal-binding</keyword>
<evidence type="ECO:0000256" key="6">
    <source>
        <dbReference type="ARBA" id="ARBA00048348"/>
    </source>
</evidence>
<keyword evidence="5" id="KW-0456">Lyase</keyword>
<gene>
    <name evidence="9" type="primary">Ca4_2</name>
    <name evidence="9" type="ORF">GTO96_0016025</name>
</gene>
<evidence type="ECO:0000313" key="9">
    <source>
        <dbReference type="EMBL" id="KAG2465336.1"/>
    </source>
</evidence>
<dbReference type="GO" id="GO:0005886">
    <property type="term" value="C:plasma membrane"/>
    <property type="evidence" value="ECO:0007669"/>
    <property type="project" value="TreeGrafter"/>
</dbReference>
<dbReference type="Proteomes" id="UP000886611">
    <property type="component" value="Unassembled WGS sequence"/>
</dbReference>
<dbReference type="InterPro" id="IPR023561">
    <property type="entry name" value="Carbonic_anhydrase_a-class"/>
</dbReference>
<dbReference type="AlphaFoldDB" id="A0A8X7XC13"/>
<feature type="non-terminal residue" evidence="9">
    <location>
        <position position="166"/>
    </location>
</feature>
<evidence type="ECO:0000256" key="7">
    <source>
        <dbReference type="SAM" id="Phobius"/>
    </source>
</evidence>
<keyword evidence="7" id="KW-0472">Membrane</keyword>
<comment type="catalytic activity">
    <reaction evidence="6">
        <text>hydrogencarbonate + H(+) = CO2 + H2O</text>
        <dbReference type="Rhea" id="RHEA:10748"/>
        <dbReference type="ChEBI" id="CHEBI:15377"/>
        <dbReference type="ChEBI" id="CHEBI:15378"/>
        <dbReference type="ChEBI" id="CHEBI:16526"/>
        <dbReference type="ChEBI" id="CHEBI:17544"/>
        <dbReference type="EC" id="4.2.1.1"/>
    </reaction>
</comment>
<comment type="caution">
    <text evidence="9">The sequence shown here is derived from an EMBL/GenBank/DDBJ whole genome shotgun (WGS) entry which is preliminary data.</text>
</comment>
<dbReference type="InterPro" id="IPR001148">
    <property type="entry name" value="CA_dom"/>
</dbReference>
<dbReference type="GO" id="GO:0004089">
    <property type="term" value="F:carbonate dehydratase activity"/>
    <property type="evidence" value="ECO:0007669"/>
    <property type="project" value="UniProtKB-EC"/>
</dbReference>
<feature type="domain" description="Alpha-carbonic anhydrase" evidence="8">
    <location>
        <begin position="1"/>
        <end position="140"/>
    </location>
</feature>
<dbReference type="GO" id="GO:0008270">
    <property type="term" value="F:zinc ion binding"/>
    <property type="evidence" value="ECO:0007669"/>
    <property type="project" value="InterPro"/>
</dbReference>
<dbReference type="PANTHER" id="PTHR18952">
    <property type="entry name" value="CARBONIC ANHYDRASE"/>
    <property type="match status" value="1"/>
</dbReference>
<protein>
    <recommendedName>
        <fullName evidence="2">carbonic anhydrase</fullName>
        <ecNumber evidence="2">4.2.1.1</ecNumber>
    </recommendedName>
</protein>